<dbReference type="PANTHER" id="PTHR11106">
    <property type="entry name" value="GANGLIOSIDE INDUCED DIFFERENTIATION ASSOCIATED PROTEIN 2-RELATED"/>
    <property type="match status" value="1"/>
</dbReference>
<name>A0A8J9S1L7_PHATR</name>
<evidence type="ECO:0000313" key="2">
    <source>
        <dbReference type="EMBL" id="CAG9279159.1"/>
    </source>
</evidence>
<dbReference type="Pfam" id="PF01661">
    <property type="entry name" value="Macro"/>
    <property type="match status" value="1"/>
</dbReference>
<dbReference type="SUPFAM" id="SSF52949">
    <property type="entry name" value="Macro domain-like"/>
    <property type="match status" value="1"/>
</dbReference>
<feature type="domain" description="Macro" evidence="1">
    <location>
        <begin position="21"/>
        <end position="263"/>
    </location>
</feature>
<reference evidence="2" key="1">
    <citation type="submission" date="2022-02" db="EMBL/GenBank/DDBJ databases">
        <authorList>
            <person name="Giguere J D."/>
        </authorList>
    </citation>
    <scope>NUCLEOTIDE SEQUENCE</scope>
    <source>
        <strain evidence="2">CCAP 1055/1</strain>
    </source>
</reference>
<dbReference type="OMA" id="AHHIMGY"/>
<accession>A0A8J9S1L7</accession>
<proteinExistence type="predicted"/>
<dbReference type="EMBL" id="OU594952">
    <property type="protein sequence ID" value="CAG9279159.1"/>
    <property type="molecule type" value="Genomic_DNA"/>
</dbReference>
<organism evidence="2">
    <name type="scientific">Phaeodactylum tricornutum</name>
    <name type="common">Diatom</name>
    <dbReference type="NCBI Taxonomy" id="2850"/>
    <lineage>
        <taxon>Eukaryota</taxon>
        <taxon>Sar</taxon>
        <taxon>Stramenopiles</taxon>
        <taxon>Ochrophyta</taxon>
        <taxon>Bacillariophyta</taxon>
        <taxon>Bacillariophyceae</taxon>
        <taxon>Bacillariophycidae</taxon>
        <taxon>Naviculales</taxon>
        <taxon>Phaeodactylaceae</taxon>
        <taxon>Phaeodactylum</taxon>
    </lineage>
</organism>
<dbReference type="InterPro" id="IPR043472">
    <property type="entry name" value="Macro_dom-like"/>
</dbReference>
<evidence type="ECO:0000259" key="1">
    <source>
        <dbReference type="PROSITE" id="PS51154"/>
    </source>
</evidence>
<dbReference type="Gene3D" id="3.40.220.10">
    <property type="entry name" value="Leucine Aminopeptidase, subunit E, domain 1"/>
    <property type="match status" value="1"/>
</dbReference>
<gene>
    <name evidence="2" type="ORF">PTTT1_LOCUS9196</name>
</gene>
<dbReference type="PROSITE" id="PS51154">
    <property type="entry name" value="MACRO"/>
    <property type="match status" value="1"/>
</dbReference>
<dbReference type="AlphaFoldDB" id="A0A8J9S1L7"/>
<dbReference type="InterPro" id="IPR002589">
    <property type="entry name" value="Macro_dom"/>
</dbReference>
<dbReference type="Proteomes" id="UP000836788">
    <property type="component" value="Chromosome 11"/>
</dbReference>
<dbReference type="PANTHER" id="PTHR11106:SF27">
    <property type="entry name" value="MACRO DOMAIN-CONTAINING PROTEIN"/>
    <property type="match status" value="1"/>
</dbReference>
<protein>
    <recommendedName>
        <fullName evidence="1">Macro domain-containing protein</fullName>
    </recommendedName>
</protein>
<sequence>MTSKAFFKSSIAPKLVQRVDMGRKAVEVWTTTCIVSNFGEKTDANCSILINPSNPELSGVSNFPYFPKGGPVPRDKPRSMHKDWQPLGFVSTWGGMEVGTGMMFPVSVVDGLVHQMGGWKLQAECAWLRLTKTEPCPIGSAVATTAGNDRLAAHYRSVIHTTPPFYDHSDSPKVSLRQCYKSATELAFADSSIARVAVPLLGSGARGFPMAVAIDVAAEASVEWARCVNDSMDDGVIGEKTLVFGLLEDSYAEQLLEHIERLRT</sequence>